<gene>
    <name evidence="2" type="ORF">H9981_09020</name>
</gene>
<reference evidence="2" key="1">
    <citation type="journal article" date="2021" name="PeerJ">
        <title>Extensive microbial diversity within the chicken gut microbiome revealed by metagenomics and culture.</title>
        <authorList>
            <person name="Gilroy R."/>
            <person name="Ravi A."/>
            <person name="Getino M."/>
            <person name="Pursley I."/>
            <person name="Horton D.L."/>
            <person name="Alikhan N.F."/>
            <person name="Baker D."/>
            <person name="Gharbi K."/>
            <person name="Hall N."/>
            <person name="Watson M."/>
            <person name="Adriaenssens E.M."/>
            <person name="Foster-Nyarko E."/>
            <person name="Jarju S."/>
            <person name="Secka A."/>
            <person name="Antonio M."/>
            <person name="Oren A."/>
            <person name="Chaudhuri R.R."/>
            <person name="La Ragione R."/>
            <person name="Hildebrand F."/>
            <person name="Pallen M.J."/>
        </authorList>
    </citation>
    <scope>NUCLEOTIDE SEQUENCE</scope>
    <source>
        <strain evidence="2">ChiSjej5B23-15282</strain>
    </source>
</reference>
<proteinExistence type="predicted"/>
<organism evidence="2 3">
    <name type="scientific">Candidatus Mediterraneibacter caccavium</name>
    <dbReference type="NCBI Taxonomy" id="2838661"/>
    <lineage>
        <taxon>Bacteria</taxon>
        <taxon>Bacillati</taxon>
        <taxon>Bacillota</taxon>
        <taxon>Clostridia</taxon>
        <taxon>Lachnospirales</taxon>
        <taxon>Lachnospiraceae</taxon>
        <taxon>Mediterraneibacter</taxon>
    </lineage>
</organism>
<keyword evidence="1" id="KW-1133">Transmembrane helix</keyword>
<dbReference type="AlphaFoldDB" id="A0A9D1VY45"/>
<keyword evidence="1" id="KW-0812">Transmembrane</keyword>
<accession>A0A9D1VY45</accession>
<sequence length="209" mass="23615">MKDEKTIMKERCDFCGSGFAVMFWVTAAFWLLLLISGIWLAFQPASDFSAVLTDTPAGMQGMIYFSGLKEGFMAELLSEMQFEPGILNEAAGQMPKYVYLAQQFSNTAACIGIVLFLWYLKEVFRNIRKSDTPFIKENTRAIFRMGIAVMIFLAARENLFPLLTFIKGIGTQGFDVLNISWFIPGSVFFCLSAVFEYGRVLQQESDETL</sequence>
<evidence type="ECO:0000313" key="2">
    <source>
        <dbReference type="EMBL" id="HIX49130.1"/>
    </source>
</evidence>
<comment type="caution">
    <text evidence="2">The sequence shown here is derived from an EMBL/GenBank/DDBJ whole genome shotgun (WGS) entry which is preliminary data.</text>
</comment>
<feature type="transmembrane region" description="Helical" evidence="1">
    <location>
        <begin position="21"/>
        <end position="42"/>
    </location>
</feature>
<evidence type="ECO:0000313" key="3">
    <source>
        <dbReference type="Proteomes" id="UP000824243"/>
    </source>
</evidence>
<dbReference type="EMBL" id="DXFA01000154">
    <property type="protein sequence ID" value="HIX49130.1"/>
    <property type="molecule type" value="Genomic_DNA"/>
</dbReference>
<feature type="transmembrane region" description="Helical" evidence="1">
    <location>
        <begin position="97"/>
        <end position="120"/>
    </location>
</feature>
<dbReference type="Proteomes" id="UP000824243">
    <property type="component" value="Unassembled WGS sequence"/>
</dbReference>
<protein>
    <recommendedName>
        <fullName evidence="4">DUF2975 domain-containing protein</fullName>
    </recommendedName>
</protein>
<name>A0A9D1VY45_9FIRM</name>
<evidence type="ECO:0008006" key="4">
    <source>
        <dbReference type="Google" id="ProtNLM"/>
    </source>
</evidence>
<reference evidence="2" key="2">
    <citation type="submission" date="2021-04" db="EMBL/GenBank/DDBJ databases">
        <authorList>
            <person name="Gilroy R."/>
        </authorList>
    </citation>
    <scope>NUCLEOTIDE SEQUENCE</scope>
    <source>
        <strain evidence="2">ChiSjej5B23-15282</strain>
    </source>
</reference>
<feature type="transmembrane region" description="Helical" evidence="1">
    <location>
        <begin position="141"/>
        <end position="159"/>
    </location>
</feature>
<feature type="transmembrane region" description="Helical" evidence="1">
    <location>
        <begin position="179"/>
        <end position="198"/>
    </location>
</feature>
<keyword evidence="1" id="KW-0472">Membrane</keyword>
<evidence type="ECO:0000256" key="1">
    <source>
        <dbReference type="SAM" id="Phobius"/>
    </source>
</evidence>